<dbReference type="SMART" id="SM00382">
    <property type="entry name" value="AAA"/>
    <property type="match status" value="1"/>
</dbReference>
<dbReference type="InterPro" id="IPR027417">
    <property type="entry name" value="P-loop_NTPase"/>
</dbReference>
<accession>A0ABW1S1L5</accession>
<dbReference type="PROSITE" id="PS50893">
    <property type="entry name" value="ABC_TRANSPORTER_2"/>
    <property type="match status" value="1"/>
</dbReference>
<evidence type="ECO:0000313" key="5">
    <source>
        <dbReference type="EMBL" id="MFC6181761.1"/>
    </source>
</evidence>
<reference evidence="6" key="1">
    <citation type="journal article" date="2019" name="Int. J. Syst. Evol. Microbiol.">
        <title>The Global Catalogue of Microorganisms (GCM) 10K type strain sequencing project: providing services to taxonomists for standard genome sequencing and annotation.</title>
        <authorList>
            <consortium name="The Broad Institute Genomics Platform"/>
            <consortium name="The Broad Institute Genome Sequencing Center for Infectious Disease"/>
            <person name="Wu L."/>
            <person name="Ma J."/>
        </authorList>
    </citation>
    <scope>NUCLEOTIDE SEQUENCE [LARGE SCALE GENOMIC DNA]</scope>
    <source>
        <strain evidence="6">CCM 8933</strain>
    </source>
</reference>
<name>A0ABW1S1L5_9LACO</name>
<dbReference type="GO" id="GO:0005524">
    <property type="term" value="F:ATP binding"/>
    <property type="evidence" value="ECO:0007669"/>
    <property type="project" value="UniProtKB-KW"/>
</dbReference>
<dbReference type="EMBL" id="JBHSSC010000041">
    <property type="protein sequence ID" value="MFC6181761.1"/>
    <property type="molecule type" value="Genomic_DNA"/>
</dbReference>
<dbReference type="Gene3D" id="3.40.50.300">
    <property type="entry name" value="P-loop containing nucleotide triphosphate hydrolases"/>
    <property type="match status" value="1"/>
</dbReference>
<dbReference type="RefSeq" id="WP_171001420.1">
    <property type="nucleotide sequence ID" value="NZ_BJDJ01000005.1"/>
</dbReference>
<dbReference type="PANTHER" id="PTHR42781">
    <property type="entry name" value="SPERMIDINE/PUTRESCINE IMPORT ATP-BINDING PROTEIN POTA"/>
    <property type="match status" value="1"/>
</dbReference>
<dbReference type="Pfam" id="PF00005">
    <property type="entry name" value="ABC_tran"/>
    <property type="match status" value="1"/>
</dbReference>
<keyword evidence="2" id="KW-0547">Nucleotide-binding</keyword>
<organism evidence="5 6">
    <name type="scientific">Lactiplantibacillus daowaiensis</name>
    <dbReference type="NCBI Taxonomy" id="2559918"/>
    <lineage>
        <taxon>Bacteria</taxon>
        <taxon>Bacillati</taxon>
        <taxon>Bacillota</taxon>
        <taxon>Bacilli</taxon>
        <taxon>Lactobacillales</taxon>
        <taxon>Lactobacillaceae</taxon>
        <taxon>Lactiplantibacillus</taxon>
    </lineage>
</organism>
<dbReference type="InterPro" id="IPR003593">
    <property type="entry name" value="AAA+_ATPase"/>
</dbReference>
<evidence type="ECO:0000256" key="2">
    <source>
        <dbReference type="ARBA" id="ARBA00022741"/>
    </source>
</evidence>
<evidence type="ECO:0000256" key="1">
    <source>
        <dbReference type="ARBA" id="ARBA00022448"/>
    </source>
</evidence>
<dbReference type="Proteomes" id="UP001596282">
    <property type="component" value="Unassembled WGS sequence"/>
</dbReference>
<comment type="caution">
    <text evidence="5">The sequence shown here is derived from an EMBL/GenBank/DDBJ whole genome shotgun (WGS) entry which is preliminary data.</text>
</comment>
<sequence length="231" mass="25886">MPTITLKHLRKNYLNQQILNLPALILPNHQITAITGPTGAGKSTLLNLIAGYQTPDAGQIYFDQQLVFNSQHQFSLQPTERRVAMLCHDFAFWPHMTVRENIAFPLWNQLPPLVVKQRVNRYLNLLDLQDHQNSYPGELSPIQKQHLALARVLATQPAVLIFNEVLSLGNLALAQHLRQTLTTLARQLAVTTIIVTTSDQVAMQVADYAVQLRQGHLQQAGIAKKLVITAN</sequence>
<feature type="domain" description="ABC transporter" evidence="4">
    <location>
        <begin position="4"/>
        <end position="230"/>
    </location>
</feature>
<dbReference type="PANTHER" id="PTHR42781:SF9">
    <property type="entry name" value="AMINO ACID ABC TRANSPORTER, ATP-BINDING PROTEIN-RELATED"/>
    <property type="match status" value="1"/>
</dbReference>
<protein>
    <submittedName>
        <fullName evidence="5">ATP-binding cassette domain-containing protein</fullName>
    </submittedName>
</protein>
<evidence type="ECO:0000259" key="4">
    <source>
        <dbReference type="PROSITE" id="PS50893"/>
    </source>
</evidence>
<evidence type="ECO:0000313" key="6">
    <source>
        <dbReference type="Proteomes" id="UP001596282"/>
    </source>
</evidence>
<keyword evidence="3 5" id="KW-0067">ATP-binding</keyword>
<dbReference type="SUPFAM" id="SSF52540">
    <property type="entry name" value="P-loop containing nucleoside triphosphate hydrolases"/>
    <property type="match status" value="1"/>
</dbReference>
<keyword evidence="6" id="KW-1185">Reference proteome</keyword>
<gene>
    <name evidence="5" type="ORF">ACFP5Y_11050</name>
</gene>
<evidence type="ECO:0000256" key="3">
    <source>
        <dbReference type="ARBA" id="ARBA00022840"/>
    </source>
</evidence>
<dbReference type="InterPro" id="IPR050093">
    <property type="entry name" value="ABC_SmlMolc_Importer"/>
</dbReference>
<proteinExistence type="predicted"/>
<dbReference type="InterPro" id="IPR003439">
    <property type="entry name" value="ABC_transporter-like_ATP-bd"/>
</dbReference>
<keyword evidence="1" id="KW-0813">Transport</keyword>